<evidence type="ECO:0000313" key="2">
    <source>
        <dbReference type="Proteomes" id="UP001230156"/>
    </source>
</evidence>
<evidence type="ECO:0000313" key="1">
    <source>
        <dbReference type="EMBL" id="MDQ7249111.1"/>
    </source>
</evidence>
<proteinExistence type="predicted"/>
<dbReference type="Proteomes" id="UP001230156">
    <property type="component" value="Unassembled WGS sequence"/>
</dbReference>
<dbReference type="InterPro" id="IPR011006">
    <property type="entry name" value="CheY-like_superfamily"/>
</dbReference>
<protein>
    <recommendedName>
        <fullName evidence="3">Response regulatory domain-containing protein</fullName>
    </recommendedName>
</protein>
<sequence>MSLKSLHLPKSRILVLEQNCRLRADLCSLLTDAGYALTDGEDGAGQAGPIDLALAAPDAWRASKAALDLLDRPVPVILLIDRKAWFGFDFFDAANELGAAAVLQRPFPNAALLRLVANMLAEPGPGPAPIENDGQQPGLAELLIQLETPNFA</sequence>
<evidence type="ECO:0008006" key="3">
    <source>
        <dbReference type="Google" id="ProtNLM"/>
    </source>
</evidence>
<reference evidence="2" key="1">
    <citation type="submission" date="2023-08" db="EMBL/GenBank/DDBJ databases">
        <title>Rhodospirillaceae gen. nov., a novel taxon isolated from the Yangtze River Yuezi River estuary sludge.</title>
        <authorList>
            <person name="Ruan L."/>
        </authorList>
    </citation>
    <scope>NUCLEOTIDE SEQUENCE [LARGE SCALE GENOMIC DNA]</scope>
    <source>
        <strain evidence="2">R-7</strain>
    </source>
</reference>
<comment type="caution">
    <text evidence="1">The sequence shown here is derived from an EMBL/GenBank/DDBJ whole genome shotgun (WGS) entry which is preliminary data.</text>
</comment>
<name>A0ABU0YN40_9PROT</name>
<dbReference type="EMBL" id="JAUYVI010000005">
    <property type="protein sequence ID" value="MDQ7249111.1"/>
    <property type="molecule type" value="Genomic_DNA"/>
</dbReference>
<organism evidence="1 2">
    <name type="scientific">Dongia sedimenti</name>
    <dbReference type="NCBI Taxonomy" id="3064282"/>
    <lineage>
        <taxon>Bacteria</taxon>
        <taxon>Pseudomonadati</taxon>
        <taxon>Pseudomonadota</taxon>
        <taxon>Alphaproteobacteria</taxon>
        <taxon>Rhodospirillales</taxon>
        <taxon>Dongiaceae</taxon>
        <taxon>Dongia</taxon>
    </lineage>
</organism>
<gene>
    <name evidence="1" type="ORF">Q8A70_15595</name>
</gene>
<dbReference type="SUPFAM" id="SSF52172">
    <property type="entry name" value="CheY-like"/>
    <property type="match status" value="1"/>
</dbReference>
<keyword evidence="2" id="KW-1185">Reference proteome</keyword>
<dbReference type="RefSeq" id="WP_379956756.1">
    <property type="nucleotide sequence ID" value="NZ_JAUYVI010000005.1"/>
</dbReference>
<accession>A0ABU0YN40</accession>